<dbReference type="Proteomes" id="UP000826212">
    <property type="component" value="Chromosome"/>
</dbReference>
<name>A0AC61NP08_9BACT</name>
<accession>A0AC61NP08</accession>
<evidence type="ECO:0000313" key="2">
    <source>
        <dbReference type="Proteomes" id="UP000826212"/>
    </source>
</evidence>
<dbReference type="EMBL" id="CP081303">
    <property type="protein sequence ID" value="QZE15392.1"/>
    <property type="molecule type" value="Genomic_DNA"/>
</dbReference>
<reference evidence="1" key="1">
    <citation type="submission" date="2021-08" db="EMBL/GenBank/DDBJ databases">
        <title>Novel anaerobic bacterium isolated from sea squirt in East Sea, Republic of Korea.</title>
        <authorList>
            <person name="Nguyen T.H."/>
            <person name="Li Z."/>
            <person name="Lee Y.-J."/>
            <person name="Ko J."/>
            <person name="Kim S.-G."/>
        </authorList>
    </citation>
    <scope>NUCLEOTIDE SEQUENCE</scope>
    <source>
        <strain evidence="1">KCTC 25031</strain>
    </source>
</reference>
<gene>
    <name evidence="1" type="ORF">K4L44_06045</name>
</gene>
<keyword evidence="2" id="KW-1185">Reference proteome</keyword>
<protein>
    <submittedName>
        <fullName evidence="1">Uncharacterized protein</fullName>
    </submittedName>
</protein>
<evidence type="ECO:0000313" key="1">
    <source>
        <dbReference type="EMBL" id="QZE15392.1"/>
    </source>
</evidence>
<sequence length="974" mass="113082">MKNILLLITLLLTLIKGTNGQSSYNYGGYPIHHKWKYIENNIARIVYPEGLKETAERALNIITYIDNEQNLSVGTKKKKINILINNSNGISNGYVSVFPFQSELYTLAPQDLNQLGATEWMDQLSIHEFRHVQQYVNMKQNVVQLASLLTGDYGWVGVSNLIFPKWYFEGDAVVAETALSDGGRGRLPYFFKEQRALCLDSIQYGYRKLEQGSLKDIVPSYYNLGYNMVREGREIAGPNVWSEVLKESVKFKISNIYYPFARGTKAFVGLSTHELYKEVNKKQNKLWRQQWSSMRNDSSKSISLDMPKNKVAFYQYPQIAENNTMYVVKSSFDKTSEIIKLTNYQQTKEEKITSIGITQSPSITYNNYILSWIETVQNPLFKEIRKQKIVIFDLSKNHKKVIGKPGYYFSPQVNHEGTQLMVVEKTEKLHYQIVIFDIKTEKIIQTIPNPDNFFVSQPQWATNDQEIFFISKKNHEISIQRLELANLKATPLVGWTKHVISGMDVDEKHLYFGASFSGIDQIYSVSLEGKARIRQHTNDKIGAYYPTVDPINDTLVYSNFTSKGYRLRKIAKNNFIKELPILPEKAPLIGGSLVKNDEEEAIEQLEFEKSYKEHRYIPWTPKLRPYAWSVYIDNNYFGAQILTTNLFNNFYANIGYKYSSIDEEINFNGEVIYARLPIKIKLRGEMVENQLSKEDPNSYEDYRWIGEASLPIRWVTGNYLMGTTFSADYTFHQLTLTKKNIEFTPKTYHYQISFYAQHQRAKQNLYPKLGQSLSFNFQDIKETENQKIWTFMGTTYLPGLFPNQGLKLDYGYQNLSPNLILNDYFNYSRGYSQRLGLINNTRKFGATYAFPLLYPDLGIFGITYIKRIWGTLFYDFQVSQLDEYITRIDNLVDQNRGTTPQDWYNEIAYGQDIQNGIEDGNRYFQRSIGAELYMDMNVFNSSNITIGSRISYLVDKMSNNKSNYTINFILSKNF</sequence>
<organism evidence="1 2">
    <name type="scientific">Halosquirtibacter laminarini</name>
    <dbReference type="NCBI Taxonomy" id="3374600"/>
    <lineage>
        <taxon>Bacteria</taxon>
        <taxon>Pseudomonadati</taxon>
        <taxon>Bacteroidota</taxon>
        <taxon>Bacteroidia</taxon>
        <taxon>Marinilabiliales</taxon>
        <taxon>Prolixibacteraceae</taxon>
        <taxon>Halosquirtibacter</taxon>
    </lineage>
</organism>
<proteinExistence type="predicted"/>